<sequence length="540" mass="62852">MHYPNDFAYFKRTNFNHPRGLQVFKDTPIHMPSTRQFEIRLTQRLLKFCQNTIHGVNHIWEPRTRPAVRVFWCLIVTAALVGCIILYNTVTQRHREGILVTVVETSHLPIQTIHFPAVAVCPVYRINWMRYKAAEERFLPRYAAKEANSAFYHLLMLLERMTFTRLNLIAEFLEVKRVPRSVRNIELSEVAKFMSLRCDAIFSWCIFDKTQMDCCKIFVPEITSRGVCLVFNSVISKESSIKKLTDSFYPWRSRSSGEGSGLSFGLHYNRSLMRPGSQNPFVFTLLIKDDDEWSDTLFHIIQKNTHNSFMVTPTITETARSTRHLDPAKRKCVFSDEISTKYDHIEGLEFKKINCLIRCEQRYLIEACNCTMSMFFPEISSQPECKVSDLRCIYENWDIFTYLKEPLQDEYMNDTRRGMTCDCVDGCKSLLYLVELNVIGLPNANDSLPEISAEIYFAKNTLTKYAARLQYTYLDLISNFGGILTLFLGASILSFVEIGYAIVRELFIFSLYKLTTRKKKRRIHVVKSNRPPTPYSKMSK</sequence>
<evidence type="ECO:0000256" key="9">
    <source>
        <dbReference type="ARBA" id="ARBA00023136"/>
    </source>
</evidence>
<feature type="transmembrane region" description="Helical" evidence="13">
    <location>
        <begin position="67"/>
        <end position="87"/>
    </location>
</feature>
<evidence type="ECO:0000256" key="5">
    <source>
        <dbReference type="ARBA" id="ARBA00022692"/>
    </source>
</evidence>
<dbReference type="InterPro" id="IPR001873">
    <property type="entry name" value="ENaC"/>
</dbReference>
<comment type="similarity">
    <text evidence="2 12">Belongs to the amiloride-sensitive sodium channel (TC 1.A.6) family.</text>
</comment>
<keyword evidence="3 12" id="KW-0813">Transport</keyword>
<evidence type="ECO:0000256" key="2">
    <source>
        <dbReference type="ARBA" id="ARBA00007193"/>
    </source>
</evidence>
<dbReference type="GeneID" id="101897646"/>
<keyword evidence="5 12" id="KW-0812">Transmembrane</keyword>
<organism evidence="14 15">
    <name type="scientific">Musca domestica</name>
    <name type="common">House fly</name>
    <dbReference type="NCBI Taxonomy" id="7370"/>
    <lineage>
        <taxon>Eukaryota</taxon>
        <taxon>Metazoa</taxon>
        <taxon>Ecdysozoa</taxon>
        <taxon>Arthropoda</taxon>
        <taxon>Hexapoda</taxon>
        <taxon>Insecta</taxon>
        <taxon>Pterygota</taxon>
        <taxon>Neoptera</taxon>
        <taxon>Endopterygota</taxon>
        <taxon>Diptera</taxon>
        <taxon>Brachycera</taxon>
        <taxon>Muscomorpha</taxon>
        <taxon>Muscoidea</taxon>
        <taxon>Muscidae</taxon>
        <taxon>Musca</taxon>
    </lineage>
</organism>
<evidence type="ECO:0000256" key="13">
    <source>
        <dbReference type="SAM" id="Phobius"/>
    </source>
</evidence>
<reference evidence="15" key="1">
    <citation type="submission" date="2025-08" db="UniProtKB">
        <authorList>
            <consortium name="RefSeq"/>
        </authorList>
    </citation>
    <scope>IDENTIFICATION</scope>
    <source>
        <strain evidence="15">Aabys</strain>
        <tissue evidence="15">Whole body</tissue>
    </source>
</reference>
<accession>A0ABM3V334</accession>
<keyword evidence="14" id="KW-1185">Reference proteome</keyword>
<dbReference type="RefSeq" id="XP_058980184.1">
    <property type="nucleotide sequence ID" value="XM_059124201.1"/>
</dbReference>
<dbReference type="Pfam" id="PF00858">
    <property type="entry name" value="ASC"/>
    <property type="match status" value="1"/>
</dbReference>
<gene>
    <name evidence="15" type="primary">LOC101897646</name>
</gene>
<protein>
    <submittedName>
        <fullName evidence="15">Pickpocket protein 19-like</fullName>
    </submittedName>
</protein>
<evidence type="ECO:0000256" key="8">
    <source>
        <dbReference type="ARBA" id="ARBA00023065"/>
    </source>
</evidence>
<evidence type="ECO:0000313" key="15">
    <source>
        <dbReference type="RefSeq" id="XP_058980184.1"/>
    </source>
</evidence>
<keyword evidence="6 13" id="KW-1133">Transmembrane helix</keyword>
<evidence type="ECO:0000256" key="3">
    <source>
        <dbReference type="ARBA" id="ARBA00022448"/>
    </source>
</evidence>
<keyword evidence="9 13" id="KW-0472">Membrane</keyword>
<dbReference type="Proteomes" id="UP001652621">
    <property type="component" value="Unplaced"/>
</dbReference>
<evidence type="ECO:0000256" key="11">
    <source>
        <dbReference type="ARBA" id="ARBA00023303"/>
    </source>
</evidence>
<keyword evidence="11 12" id="KW-0407">Ion channel</keyword>
<evidence type="ECO:0000256" key="6">
    <source>
        <dbReference type="ARBA" id="ARBA00022989"/>
    </source>
</evidence>
<dbReference type="Gene3D" id="1.10.287.770">
    <property type="entry name" value="YojJ-like"/>
    <property type="match status" value="1"/>
</dbReference>
<evidence type="ECO:0000313" key="14">
    <source>
        <dbReference type="Proteomes" id="UP001652621"/>
    </source>
</evidence>
<name>A0ABM3V334_MUSDO</name>
<evidence type="ECO:0000256" key="12">
    <source>
        <dbReference type="RuleBase" id="RU000679"/>
    </source>
</evidence>
<dbReference type="Gene3D" id="2.60.470.10">
    <property type="entry name" value="Acid-sensing ion channels like domains"/>
    <property type="match status" value="1"/>
</dbReference>
<keyword evidence="7" id="KW-0915">Sodium</keyword>
<evidence type="ECO:0000256" key="7">
    <source>
        <dbReference type="ARBA" id="ARBA00023053"/>
    </source>
</evidence>
<evidence type="ECO:0000256" key="10">
    <source>
        <dbReference type="ARBA" id="ARBA00023201"/>
    </source>
</evidence>
<evidence type="ECO:0000256" key="4">
    <source>
        <dbReference type="ARBA" id="ARBA00022461"/>
    </source>
</evidence>
<keyword evidence="10 12" id="KW-0739">Sodium transport</keyword>
<dbReference type="PRINTS" id="PR01078">
    <property type="entry name" value="AMINACHANNEL"/>
</dbReference>
<dbReference type="PANTHER" id="PTHR11690">
    <property type="entry name" value="AMILORIDE-SENSITIVE SODIUM CHANNEL-RELATED"/>
    <property type="match status" value="1"/>
</dbReference>
<comment type="subcellular location">
    <subcellularLocation>
        <location evidence="1">Membrane</location>
        <topology evidence="1">Multi-pass membrane protein</topology>
    </subcellularLocation>
</comment>
<evidence type="ECO:0000256" key="1">
    <source>
        <dbReference type="ARBA" id="ARBA00004141"/>
    </source>
</evidence>
<keyword evidence="8 12" id="KW-0406">Ion transport</keyword>
<feature type="transmembrane region" description="Helical" evidence="13">
    <location>
        <begin position="473"/>
        <end position="492"/>
    </location>
</feature>
<proteinExistence type="inferred from homology"/>
<dbReference type="PANTHER" id="PTHR11690:SF300">
    <property type="entry name" value="PICKPOCKET PROTEIN 19"/>
    <property type="match status" value="1"/>
</dbReference>
<keyword evidence="4 12" id="KW-0894">Sodium channel</keyword>